<dbReference type="SUPFAM" id="SSF55874">
    <property type="entry name" value="ATPase domain of HSP90 chaperone/DNA topoisomerase II/histidine kinase"/>
    <property type="match status" value="1"/>
</dbReference>
<dbReference type="InterPro" id="IPR003661">
    <property type="entry name" value="HisK_dim/P_dom"/>
</dbReference>
<dbReference type="SMART" id="SM00388">
    <property type="entry name" value="HisKA"/>
    <property type="match status" value="1"/>
</dbReference>
<dbReference type="InterPro" id="IPR000700">
    <property type="entry name" value="PAS-assoc_C"/>
</dbReference>
<evidence type="ECO:0000313" key="10">
    <source>
        <dbReference type="EMBL" id="GAA5043353.1"/>
    </source>
</evidence>
<dbReference type="PROSITE" id="PS50109">
    <property type="entry name" value="HIS_KIN"/>
    <property type="match status" value="1"/>
</dbReference>
<comment type="caution">
    <text evidence="10">The sequence shown here is derived from an EMBL/GenBank/DDBJ whole genome shotgun (WGS) entry which is preliminary data.</text>
</comment>
<evidence type="ECO:0000259" key="8">
    <source>
        <dbReference type="PROSITE" id="PS50112"/>
    </source>
</evidence>
<feature type="domain" description="PAS" evidence="8">
    <location>
        <begin position="62"/>
        <end position="132"/>
    </location>
</feature>
<dbReference type="InterPro" id="IPR003594">
    <property type="entry name" value="HATPase_dom"/>
</dbReference>
<organism evidence="10 11">
    <name type="scientific">Haladaptatus pallidirubidus</name>
    <dbReference type="NCBI Taxonomy" id="1008152"/>
    <lineage>
        <taxon>Archaea</taxon>
        <taxon>Methanobacteriati</taxon>
        <taxon>Methanobacteriota</taxon>
        <taxon>Stenosarchaea group</taxon>
        <taxon>Halobacteria</taxon>
        <taxon>Halobacteriales</taxon>
        <taxon>Haladaptataceae</taxon>
        <taxon>Haladaptatus</taxon>
    </lineage>
</organism>
<dbReference type="InterPro" id="IPR013767">
    <property type="entry name" value="PAS_fold"/>
</dbReference>
<dbReference type="CDD" id="cd00082">
    <property type="entry name" value="HisKA"/>
    <property type="match status" value="1"/>
</dbReference>
<dbReference type="AlphaFoldDB" id="A0AAV3UCU9"/>
<dbReference type="GO" id="GO:0000155">
    <property type="term" value="F:phosphorelay sensor kinase activity"/>
    <property type="evidence" value="ECO:0007669"/>
    <property type="project" value="InterPro"/>
</dbReference>
<name>A0AAV3UCU9_9EURY</name>
<dbReference type="InterPro" id="IPR000014">
    <property type="entry name" value="PAS"/>
</dbReference>
<dbReference type="SMART" id="SM00387">
    <property type="entry name" value="HATPase_c"/>
    <property type="match status" value="1"/>
</dbReference>
<evidence type="ECO:0000259" key="9">
    <source>
        <dbReference type="PROSITE" id="PS50113"/>
    </source>
</evidence>
<evidence type="ECO:0000313" key="11">
    <source>
        <dbReference type="Proteomes" id="UP001501729"/>
    </source>
</evidence>
<dbReference type="Gene3D" id="1.10.287.130">
    <property type="match status" value="1"/>
</dbReference>
<dbReference type="CDD" id="cd00075">
    <property type="entry name" value="HATPase"/>
    <property type="match status" value="1"/>
</dbReference>
<evidence type="ECO:0000256" key="6">
    <source>
        <dbReference type="ARBA" id="ARBA00023012"/>
    </source>
</evidence>
<dbReference type="EMBL" id="BAABKX010000001">
    <property type="protein sequence ID" value="GAA5043353.1"/>
    <property type="molecule type" value="Genomic_DNA"/>
</dbReference>
<dbReference type="PROSITE" id="PS50113">
    <property type="entry name" value="PAC"/>
    <property type="match status" value="1"/>
</dbReference>
<evidence type="ECO:0000256" key="4">
    <source>
        <dbReference type="ARBA" id="ARBA00022679"/>
    </source>
</evidence>
<evidence type="ECO:0000256" key="3">
    <source>
        <dbReference type="ARBA" id="ARBA00022553"/>
    </source>
</evidence>
<dbReference type="NCBIfam" id="TIGR00229">
    <property type="entry name" value="sensory_box"/>
    <property type="match status" value="1"/>
</dbReference>
<feature type="domain" description="PAC" evidence="9">
    <location>
        <begin position="136"/>
        <end position="188"/>
    </location>
</feature>
<dbReference type="Gene3D" id="3.30.450.20">
    <property type="entry name" value="PAS domain"/>
    <property type="match status" value="1"/>
</dbReference>
<keyword evidence="3" id="KW-0597">Phosphoprotein</keyword>
<dbReference type="InterPro" id="IPR004358">
    <property type="entry name" value="Sig_transdc_His_kin-like_C"/>
</dbReference>
<dbReference type="PROSITE" id="PS50112">
    <property type="entry name" value="PAS"/>
    <property type="match status" value="1"/>
</dbReference>
<dbReference type="Pfam" id="PF02518">
    <property type="entry name" value="HATPase_c"/>
    <property type="match status" value="1"/>
</dbReference>
<accession>A0AAV3UCU9</accession>
<sequence length="398" mass="43964">MLGVLLFIALAADITSVVVNTLILTALASVAGLGMGFHDARAKTRALNAEERRQEAERYGQELRRYESIVETVNEGILAVDENSHFTLVNEAYAEMVGYDQEELLGSHISHVIENETKTVIDEIQRDLTTDDTEAKTYEAVLETASGKRIEAEATVAGLPDKEGAEHDHVGVVRDVTERNERERQLEQQNKRLDSFASMVAHELRNPLMIGQMYCRELPADANPIAVDYIVEAFDRIEDIIDVMLVITQGYEAVLESSPVELADVAHDAWIKADAPDATLEVRVDDTIQADETYVQHLFRNLFENAVEHDGNDVTITVGELPVGFYVADNGVGIPADDRETIFETGYTTASSHGGMGLGLAFVKELTNVYGWKCTVTESNTGGARFEFTNIETHNVVE</sequence>
<comment type="catalytic activity">
    <reaction evidence="1">
        <text>ATP + protein L-histidine = ADP + protein N-phospho-L-histidine.</text>
        <dbReference type="EC" id="2.7.13.3"/>
    </reaction>
</comment>
<keyword evidence="5" id="KW-0418">Kinase</keyword>
<feature type="domain" description="Histidine kinase" evidence="7">
    <location>
        <begin position="199"/>
        <end position="394"/>
    </location>
</feature>
<dbReference type="Pfam" id="PF00512">
    <property type="entry name" value="HisKA"/>
    <property type="match status" value="1"/>
</dbReference>
<evidence type="ECO:0000256" key="2">
    <source>
        <dbReference type="ARBA" id="ARBA00012438"/>
    </source>
</evidence>
<gene>
    <name evidence="10" type="ORF">GCM10025751_07950</name>
</gene>
<dbReference type="PRINTS" id="PR00344">
    <property type="entry name" value="BCTRLSENSOR"/>
</dbReference>
<dbReference type="Pfam" id="PF00989">
    <property type="entry name" value="PAS"/>
    <property type="match status" value="1"/>
</dbReference>
<dbReference type="InterPro" id="IPR005467">
    <property type="entry name" value="His_kinase_dom"/>
</dbReference>
<protein>
    <recommendedName>
        <fullName evidence="2">histidine kinase</fullName>
        <ecNumber evidence="2">2.7.13.3</ecNumber>
    </recommendedName>
</protein>
<reference evidence="10 11" key="1">
    <citation type="journal article" date="2019" name="Int. J. Syst. Evol. Microbiol.">
        <title>The Global Catalogue of Microorganisms (GCM) 10K type strain sequencing project: providing services to taxonomists for standard genome sequencing and annotation.</title>
        <authorList>
            <consortium name="The Broad Institute Genomics Platform"/>
            <consortium name="The Broad Institute Genome Sequencing Center for Infectious Disease"/>
            <person name="Wu L."/>
            <person name="Ma J."/>
        </authorList>
    </citation>
    <scope>NUCLEOTIDE SEQUENCE [LARGE SCALE GENOMIC DNA]</scope>
    <source>
        <strain evidence="10 11">JCM 17504</strain>
    </source>
</reference>
<dbReference type="CDD" id="cd00130">
    <property type="entry name" value="PAS"/>
    <property type="match status" value="1"/>
</dbReference>
<dbReference type="Gene3D" id="3.30.565.10">
    <property type="entry name" value="Histidine kinase-like ATPase, C-terminal domain"/>
    <property type="match status" value="1"/>
</dbReference>
<proteinExistence type="predicted"/>
<dbReference type="SMART" id="SM00091">
    <property type="entry name" value="PAS"/>
    <property type="match status" value="1"/>
</dbReference>
<dbReference type="InterPro" id="IPR036097">
    <property type="entry name" value="HisK_dim/P_sf"/>
</dbReference>
<evidence type="ECO:0000256" key="5">
    <source>
        <dbReference type="ARBA" id="ARBA00022777"/>
    </source>
</evidence>
<dbReference type="InterPro" id="IPR050736">
    <property type="entry name" value="Sensor_HK_Regulatory"/>
</dbReference>
<keyword evidence="11" id="KW-1185">Reference proteome</keyword>
<evidence type="ECO:0000256" key="1">
    <source>
        <dbReference type="ARBA" id="ARBA00000085"/>
    </source>
</evidence>
<dbReference type="Proteomes" id="UP001501729">
    <property type="component" value="Unassembled WGS sequence"/>
</dbReference>
<dbReference type="InterPro" id="IPR035965">
    <property type="entry name" value="PAS-like_dom_sf"/>
</dbReference>
<evidence type="ECO:0000259" key="7">
    <source>
        <dbReference type="PROSITE" id="PS50109"/>
    </source>
</evidence>
<keyword evidence="4" id="KW-0808">Transferase</keyword>
<dbReference type="PANTHER" id="PTHR43711">
    <property type="entry name" value="TWO-COMPONENT HISTIDINE KINASE"/>
    <property type="match status" value="1"/>
</dbReference>
<dbReference type="SUPFAM" id="SSF55785">
    <property type="entry name" value="PYP-like sensor domain (PAS domain)"/>
    <property type="match status" value="1"/>
</dbReference>
<keyword evidence="6" id="KW-0902">Two-component regulatory system</keyword>
<dbReference type="SUPFAM" id="SSF47384">
    <property type="entry name" value="Homodimeric domain of signal transducing histidine kinase"/>
    <property type="match status" value="1"/>
</dbReference>
<dbReference type="GO" id="GO:0006355">
    <property type="term" value="P:regulation of DNA-templated transcription"/>
    <property type="evidence" value="ECO:0007669"/>
    <property type="project" value="InterPro"/>
</dbReference>
<dbReference type="InterPro" id="IPR036890">
    <property type="entry name" value="HATPase_C_sf"/>
</dbReference>
<dbReference type="EC" id="2.7.13.3" evidence="2"/>
<dbReference type="PANTHER" id="PTHR43711:SF1">
    <property type="entry name" value="HISTIDINE KINASE 1"/>
    <property type="match status" value="1"/>
</dbReference>